<dbReference type="Proteomes" id="UP000054166">
    <property type="component" value="Unassembled WGS sequence"/>
</dbReference>
<proteinExistence type="predicted"/>
<organism evidence="1 2">
    <name type="scientific">Piloderma croceum (strain F 1598)</name>
    <dbReference type="NCBI Taxonomy" id="765440"/>
    <lineage>
        <taxon>Eukaryota</taxon>
        <taxon>Fungi</taxon>
        <taxon>Dikarya</taxon>
        <taxon>Basidiomycota</taxon>
        <taxon>Agaricomycotina</taxon>
        <taxon>Agaricomycetes</taxon>
        <taxon>Agaricomycetidae</taxon>
        <taxon>Atheliales</taxon>
        <taxon>Atheliaceae</taxon>
        <taxon>Piloderma</taxon>
    </lineage>
</organism>
<keyword evidence="2" id="KW-1185">Reference proteome</keyword>
<protein>
    <submittedName>
        <fullName evidence="1">Uncharacterized protein</fullName>
    </submittedName>
</protein>
<name>A0A0C3FQM9_PILCF</name>
<reference evidence="1 2" key="1">
    <citation type="submission" date="2014-04" db="EMBL/GenBank/DDBJ databases">
        <authorList>
            <consortium name="DOE Joint Genome Institute"/>
            <person name="Kuo A."/>
            <person name="Tarkka M."/>
            <person name="Buscot F."/>
            <person name="Kohler A."/>
            <person name="Nagy L.G."/>
            <person name="Floudas D."/>
            <person name="Copeland A."/>
            <person name="Barry K.W."/>
            <person name="Cichocki N."/>
            <person name="Veneault-Fourrey C."/>
            <person name="LaButti K."/>
            <person name="Lindquist E.A."/>
            <person name="Lipzen A."/>
            <person name="Lundell T."/>
            <person name="Morin E."/>
            <person name="Murat C."/>
            <person name="Sun H."/>
            <person name="Tunlid A."/>
            <person name="Henrissat B."/>
            <person name="Grigoriev I.V."/>
            <person name="Hibbett D.S."/>
            <person name="Martin F."/>
            <person name="Nordberg H.P."/>
            <person name="Cantor M.N."/>
            <person name="Hua S.X."/>
        </authorList>
    </citation>
    <scope>NUCLEOTIDE SEQUENCE [LARGE SCALE GENOMIC DNA]</scope>
    <source>
        <strain evidence="1 2">F 1598</strain>
    </source>
</reference>
<accession>A0A0C3FQM9</accession>
<gene>
    <name evidence="1" type="ORF">PILCRDRAFT_8817</name>
</gene>
<dbReference type="HOGENOM" id="CLU_1768803_0_0_1"/>
<sequence>MSFLLLDTTPSVPLHLLYTQATEVLREGMTLPCYIFHSNSESRLDRDFFADEWGTSPEHHNRLTSCTLPSTSRIVKFIFRVSVGVQSLPGPNVYTPNQAATPVFKFRIGIDVGPRAVDHLAGPAIHDGRAGTDVGIVDAKRKEDAHL</sequence>
<evidence type="ECO:0000313" key="1">
    <source>
        <dbReference type="EMBL" id="KIM81471.1"/>
    </source>
</evidence>
<evidence type="ECO:0000313" key="2">
    <source>
        <dbReference type="Proteomes" id="UP000054166"/>
    </source>
</evidence>
<dbReference type="InParanoid" id="A0A0C3FQM9"/>
<dbReference type="AlphaFoldDB" id="A0A0C3FQM9"/>
<reference evidence="2" key="2">
    <citation type="submission" date="2015-01" db="EMBL/GenBank/DDBJ databases">
        <title>Evolutionary Origins and Diversification of the Mycorrhizal Mutualists.</title>
        <authorList>
            <consortium name="DOE Joint Genome Institute"/>
            <consortium name="Mycorrhizal Genomics Consortium"/>
            <person name="Kohler A."/>
            <person name="Kuo A."/>
            <person name="Nagy L.G."/>
            <person name="Floudas D."/>
            <person name="Copeland A."/>
            <person name="Barry K.W."/>
            <person name="Cichocki N."/>
            <person name="Veneault-Fourrey C."/>
            <person name="LaButti K."/>
            <person name="Lindquist E.A."/>
            <person name="Lipzen A."/>
            <person name="Lundell T."/>
            <person name="Morin E."/>
            <person name="Murat C."/>
            <person name="Riley R."/>
            <person name="Ohm R."/>
            <person name="Sun H."/>
            <person name="Tunlid A."/>
            <person name="Henrissat B."/>
            <person name="Grigoriev I.V."/>
            <person name="Hibbett D.S."/>
            <person name="Martin F."/>
        </authorList>
    </citation>
    <scope>NUCLEOTIDE SEQUENCE [LARGE SCALE GENOMIC DNA]</scope>
    <source>
        <strain evidence="2">F 1598</strain>
    </source>
</reference>
<dbReference type="EMBL" id="KN832999">
    <property type="protein sequence ID" value="KIM81471.1"/>
    <property type="molecule type" value="Genomic_DNA"/>
</dbReference>